<protein>
    <submittedName>
        <fullName evidence="1">Uncharacterized protein</fullName>
    </submittedName>
</protein>
<name>A0A2K9V7T6_9VIRU</name>
<reference evidence="1" key="1">
    <citation type="submission" date="2018-01" db="EMBL/GenBank/DDBJ databases">
        <title>Draft genome sequence of Bandra megavirus.</title>
        <authorList>
            <person name="Chatterjee A."/>
            <person name="Yadav R."/>
            <person name="Kondabagil K."/>
        </authorList>
    </citation>
    <scope>NUCLEOTIDE SEQUENCE</scope>
    <source>
        <strain evidence="1">KK-1</strain>
    </source>
</reference>
<proteinExistence type="predicted"/>
<accession>A0A2K9V7T6</accession>
<organism evidence="1">
    <name type="scientific">Bandra megavirus</name>
    <dbReference type="NCBI Taxonomy" id="2071566"/>
    <lineage>
        <taxon>Viruses</taxon>
        <taxon>Varidnaviria</taxon>
        <taxon>Bamfordvirae</taxon>
        <taxon>Nucleocytoviricota</taxon>
        <taxon>Megaviricetes</taxon>
        <taxon>Imitervirales</taxon>
        <taxon>Mimiviridae</taxon>
        <taxon>Megamimivirinae</taxon>
        <taxon>Megavirus</taxon>
    </lineage>
</organism>
<sequence length="164" mass="19308">MTTNQCMNVEQMYKTLLSDGFVESNSPKNRMKLYKLLEQSDIKITKKTIGYNPSTKTICRLSGGRLSKWNTMQIIKWVSTGKLPEFEVQYGCDMYNQIYANLIQEKPELCANLEDIKFIFKKNLSHKEKNKLIKEKWDFILDMKTCPFDYCSLKKPIVRIELIK</sequence>
<dbReference type="EMBL" id="MG779322">
    <property type="protein sequence ID" value="AUV58280.1"/>
    <property type="molecule type" value="Genomic_DNA"/>
</dbReference>
<evidence type="ECO:0000313" key="1">
    <source>
        <dbReference type="EMBL" id="AUV58280.1"/>
    </source>
</evidence>